<sequence>MDICHPSIFEQRHVQLLTACVPLIYFGTIKWHQMDHVIPQFGGLQDIPGLPLNIDFLHSKDGREGDRWFPYTYNGMGSRSGSIKVVSAMVVYGREDILVRGCSASGLEDDAGFDGG</sequence>
<proteinExistence type="predicted"/>
<dbReference type="Proteomes" id="UP001341840">
    <property type="component" value="Unassembled WGS sequence"/>
</dbReference>
<gene>
    <name evidence="1" type="ORF">PIB30_049664</name>
</gene>
<accession>A0ABU6TI80</accession>
<comment type="caution">
    <text evidence="1">The sequence shown here is derived from an EMBL/GenBank/DDBJ whole genome shotgun (WGS) entry which is preliminary data.</text>
</comment>
<dbReference type="EMBL" id="JASCZI010090956">
    <property type="protein sequence ID" value="MED6148070.1"/>
    <property type="molecule type" value="Genomic_DNA"/>
</dbReference>
<organism evidence="1 2">
    <name type="scientific">Stylosanthes scabra</name>
    <dbReference type="NCBI Taxonomy" id="79078"/>
    <lineage>
        <taxon>Eukaryota</taxon>
        <taxon>Viridiplantae</taxon>
        <taxon>Streptophyta</taxon>
        <taxon>Embryophyta</taxon>
        <taxon>Tracheophyta</taxon>
        <taxon>Spermatophyta</taxon>
        <taxon>Magnoliopsida</taxon>
        <taxon>eudicotyledons</taxon>
        <taxon>Gunneridae</taxon>
        <taxon>Pentapetalae</taxon>
        <taxon>rosids</taxon>
        <taxon>fabids</taxon>
        <taxon>Fabales</taxon>
        <taxon>Fabaceae</taxon>
        <taxon>Papilionoideae</taxon>
        <taxon>50 kb inversion clade</taxon>
        <taxon>dalbergioids sensu lato</taxon>
        <taxon>Dalbergieae</taxon>
        <taxon>Pterocarpus clade</taxon>
        <taxon>Stylosanthes</taxon>
    </lineage>
</organism>
<evidence type="ECO:0000313" key="1">
    <source>
        <dbReference type="EMBL" id="MED6148070.1"/>
    </source>
</evidence>
<protein>
    <submittedName>
        <fullName evidence="1">Uncharacterized protein</fullName>
    </submittedName>
</protein>
<name>A0ABU6TI80_9FABA</name>
<reference evidence="1 2" key="1">
    <citation type="journal article" date="2023" name="Plants (Basel)">
        <title>Bridging the Gap: Combining Genomics and Transcriptomics Approaches to Understand Stylosanthes scabra, an Orphan Legume from the Brazilian Caatinga.</title>
        <authorList>
            <person name="Ferreira-Neto J.R.C."/>
            <person name="da Silva M.D."/>
            <person name="Binneck E."/>
            <person name="de Melo N.F."/>
            <person name="da Silva R.H."/>
            <person name="de Melo A.L.T.M."/>
            <person name="Pandolfi V."/>
            <person name="Bustamante F.O."/>
            <person name="Brasileiro-Vidal A.C."/>
            <person name="Benko-Iseppon A.M."/>
        </authorList>
    </citation>
    <scope>NUCLEOTIDE SEQUENCE [LARGE SCALE GENOMIC DNA]</scope>
    <source>
        <tissue evidence="1">Leaves</tissue>
    </source>
</reference>
<keyword evidence="2" id="KW-1185">Reference proteome</keyword>
<evidence type="ECO:0000313" key="2">
    <source>
        <dbReference type="Proteomes" id="UP001341840"/>
    </source>
</evidence>